<dbReference type="PANTHER" id="PTHR12268">
    <property type="entry name" value="E3 UBIQUITIN-PROTEIN LIGASE KCMF1"/>
    <property type="match status" value="1"/>
</dbReference>
<dbReference type="AlphaFoldDB" id="A0A6A4VUM7"/>
<proteinExistence type="predicted"/>
<feature type="region of interest" description="Disordered" evidence="5">
    <location>
        <begin position="271"/>
        <end position="334"/>
    </location>
</feature>
<dbReference type="SMART" id="SM00291">
    <property type="entry name" value="ZnF_ZZ"/>
    <property type="match status" value="1"/>
</dbReference>
<organism evidence="7 8">
    <name type="scientific">Amphibalanus amphitrite</name>
    <name type="common">Striped barnacle</name>
    <name type="synonym">Balanus amphitrite</name>
    <dbReference type="NCBI Taxonomy" id="1232801"/>
    <lineage>
        <taxon>Eukaryota</taxon>
        <taxon>Metazoa</taxon>
        <taxon>Ecdysozoa</taxon>
        <taxon>Arthropoda</taxon>
        <taxon>Crustacea</taxon>
        <taxon>Multicrustacea</taxon>
        <taxon>Cirripedia</taxon>
        <taxon>Thoracica</taxon>
        <taxon>Thoracicalcarea</taxon>
        <taxon>Balanomorpha</taxon>
        <taxon>Balanoidea</taxon>
        <taxon>Balanidae</taxon>
        <taxon>Amphibalaninae</taxon>
        <taxon>Amphibalanus</taxon>
    </lineage>
</organism>
<evidence type="ECO:0000259" key="6">
    <source>
        <dbReference type="PROSITE" id="PS50135"/>
    </source>
</evidence>
<accession>A0A6A4VUM7</accession>
<keyword evidence="1" id="KW-0479">Metal-binding</keyword>
<dbReference type="GO" id="GO:0010646">
    <property type="term" value="P:regulation of cell communication"/>
    <property type="evidence" value="ECO:0007669"/>
    <property type="project" value="UniProtKB-ARBA"/>
</dbReference>
<dbReference type="SUPFAM" id="SSF57850">
    <property type="entry name" value="RING/U-box"/>
    <property type="match status" value="1"/>
</dbReference>
<name>A0A6A4VUM7_AMPAM</name>
<dbReference type="GO" id="GO:0005886">
    <property type="term" value="C:plasma membrane"/>
    <property type="evidence" value="ECO:0007669"/>
    <property type="project" value="TreeGrafter"/>
</dbReference>
<dbReference type="OrthoDB" id="6019271at2759"/>
<feature type="region of interest" description="Disordered" evidence="5">
    <location>
        <begin position="171"/>
        <end position="196"/>
    </location>
</feature>
<comment type="caution">
    <text evidence="7">The sequence shown here is derived from an EMBL/GenBank/DDBJ whole genome shotgun (WGS) entry which is preliminary data.</text>
</comment>
<keyword evidence="2 4" id="KW-0863">Zinc-finger</keyword>
<keyword evidence="3" id="KW-0862">Zinc</keyword>
<dbReference type="GO" id="GO:0045202">
    <property type="term" value="C:synapse"/>
    <property type="evidence" value="ECO:0007669"/>
    <property type="project" value="TreeGrafter"/>
</dbReference>
<feature type="domain" description="ZZ-type" evidence="6">
    <location>
        <begin position="8"/>
        <end position="64"/>
    </location>
</feature>
<feature type="region of interest" description="Disordered" evidence="5">
    <location>
        <begin position="111"/>
        <end position="157"/>
    </location>
</feature>
<evidence type="ECO:0000256" key="4">
    <source>
        <dbReference type="PROSITE-ProRule" id="PRU00228"/>
    </source>
</evidence>
<gene>
    <name evidence="7" type="primary">Dtnb_1</name>
    <name evidence="7" type="ORF">FJT64_007855</name>
</gene>
<reference evidence="7 8" key="1">
    <citation type="submission" date="2019-07" db="EMBL/GenBank/DDBJ databases">
        <title>Draft genome assembly of a fouling barnacle, Amphibalanus amphitrite (Darwin, 1854): The first reference genome for Thecostraca.</title>
        <authorList>
            <person name="Kim W."/>
        </authorList>
    </citation>
    <scope>NUCLEOTIDE SEQUENCE [LARGE SCALE GENOMIC DNA]</scope>
    <source>
        <strain evidence="7">SNU_AA5</strain>
        <tissue evidence="7">Soma without cirri and trophi</tissue>
    </source>
</reference>
<sequence>MATVETVYHNVQCAACEKSGFTGFKYRCERCSSYQLCQDCFWRGQTSGAHTLQHPMKELITPKSPTGPLSRSFRGSFRCVPERREQPDLPRYPAHPEKTFNLMHIVPPSPLLSHNGPAGPPFLGATGSGSSPDSLPSERSMELDGYSPSRLSQMERQVDEEHRLIARYSARLAAEKSQNRTPSDTSSSDGRARSQRETIAQLEAKNQEIMRQIARLRAGAPSAAADVELVSELRALRQRRGELETHLSTLQDSRRQLMGQLDSLMKMLKSQQLSPVSGSMSLPRTSKSAPNTPGSTLRRAHRQQTAAAAAHLDPDTSALLDPFSPGEDPGWLGR</sequence>
<evidence type="ECO:0000256" key="2">
    <source>
        <dbReference type="ARBA" id="ARBA00022771"/>
    </source>
</evidence>
<protein>
    <submittedName>
        <fullName evidence="7">Dystrobrevin beta</fullName>
    </submittedName>
</protein>
<dbReference type="PANTHER" id="PTHR12268:SF27">
    <property type="entry name" value="DYSTROBREVIN, ISOFORM F"/>
    <property type="match status" value="1"/>
</dbReference>
<dbReference type="GO" id="GO:0099536">
    <property type="term" value="P:synaptic signaling"/>
    <property type="evidence" value="ECO:0007669"/>
    <property type="project" value="TreeGrafter"/>
</dbReference>
<dbReference type="InterPro" id="IPR050774">
    <property type="entry name" value="KCMF1/Dystrophin"/>
</dbReference>
<dbReference type="EMBL" id="VIIS01001684">
    <property type="protein sequence ID" value="KAF0294492.1"/>
    <property type="molecule type" value="Genomic_DNA"/>
</dbReference>
<dbReference type="GO" id="GO:0008270">
    <property type="term" value="F:zinc ion binding"/>
    <property type="evidence" value="ECO:0007669"/>
    <property type="project" value="UniProtKB-KW"/>
</dbReference>
<dbReference type="Proteomes" id="UP000440578">
    <property type="component" value="Unassembled WGS sequence"/>
</dbReference>
<dbReference type="PROSITE" id="PS50135">
    <property type="entry name" value="ZF_ZZ_2"/>
    <property type="match status" value="1"/>
</dbReference>
<dbReference type="Gene3D" id="3.30.60.90">
    <property type="match status" value="1"/>
</dbReference>
<feature type="compositionally biased region" description="Polar residues" evidence="5">
    <location>
        <begin position="271"/>
        <end position="295"/>
    </location>
</feature>
<dbReference type="InterPro" id="IPR043145">
    <property type="entry name" value="Znf_ZZ_sf"/>
</dbReference>
<evidence type="ECO:0000256" key="1">
    <source>
        <dbReference type="ARBA" id="ARBA00022723"/>
    </source>
</evidence>
<dbReference type="GO" id="GO:0023051">
    <property type="term" value="P:regulation of signaling"/>
    <property type="evidence" value="ECO:0007669"/>
    <property type="project" value="UniProtKB-ARBA"/>
</dbReference>
<evidence type="ECO:0000256" key="3">
    <source>
        <dbReference type="ARBA" id="ARBA00022833"/>
    </source>
</evidence>
<dbReference type="Pfam" id="PF00569">
    <property type="entry name" value="ZZ"/>
    <property type="match status" value="1"/>
</dbReference>
<evidence type="ECO:0000313" key="8">
    <source>
        <dbReference type="Proteomes" id="UP000440578"/>
    </source>
</evidence>
<dbReference type="InterPro" id="IPR000433">
    <property type="entry name" value="Znf_ZZ"/>
</dbReference>
<evidence type="ECO:0000313" key="7">
    <source>
        <dbReference type="EMBL" id="KAF0294492.1"/>
    </source>
</evidence>
<keyword evidence="8" id="KW-1185">Reference proteome</keyword>
<dbReference type="EMBL" id="VIIS01001684">
    <property type="protein sequence ID" value="KAF0294491.1"/>
    <property type="molecule type" value="Genomic_DNA"/>
</dbReference>
<feature type="compositionally biased region" description="Polar residues" evidence="5">
    <location>
        <begin position="179"/>
        <end position="189"/>
    </location>
</feature>
<evidence type="ECO:0000256" key="5">
    <source>
        <dbReference type="SAM" id="MobiDB-lite"/>
    </source>
</evidence>